<evidence type="ECO:0000259" key="4">
    <source>
        <dbReference type="Pfam" id="PF13229"/>
    </source>
</evidence>
<dbReference type="InterPro" id="IPR039329">
    <property type="entry name" value="SIAE"/>
</dbReference>
<sequence>MNDTSKMKKRVWIWMLNMAICLVAQAKELRVAGIFSNDMVLQRECSVPIWGKAQAGKEVVITTSWNDSCYKVSPSPDGNWKVNILTPKASAVAYEMRIVCGKEAIVLNNVLIGDVWLCSGQSNMSMPLKGYYCQPVCGSNEAILNSVGKQIRFINIAAKGAYKPQEDFRGEWKKASLQDTGDCSAVAWFFADFINKHVGIPIGIINASYGGSSVEAWMDAQACRQFKDIPVPGASDEPVPNEANTPTALFNAMIHPIVGYAIKGMLWYQGESNIFNVPRYAHSVASMVAQYRKRWNRGDFPFYYVQIAPYEYKCWNFFTPQWPEISAYQREAQRMCMKLIPHSAMAVLLDAGEEYVIHPSRKEEVGQRLGLLALSKIYGFKGFEAESPEYEKLEIEGNKAIVHFTKQYNGITSYGKPLELFEIAGDNKVFQKAEAYIDENNGTVVCTSKWVEKPVAVRYAFRNYVKGELFGTGGLPVSSFKTDNDSGRAYYISRKGSPKNDGSIRKPFAALDSVVLSKLNAGDTVYFMGGERFDTSLYIHSLRAGTRENPIVISSWGNAKATIASGNKTGLLVYDSEYIKIENLHFVGSGRKKGNTKEGVCLSNSRCMDVADVEIEGYQKSGLEIYCCSQVVAERVYAHDNGYAGIQVSGESGRKDAAYDVLISHCKAVNNPGDPTNMDNHSGNGIVVGRCKKVTIEYCVATNNGWDMPRIGNGPVGIWAFEADSILIQYCISYRNKTSKGGQDGGGYDFDGGVTNSTIQYCLSYENEGAGYSLFQYKGASLWYNNVVRYCISENDGNVSNGMGGIFVWNNSEDPEELKDCYIYNNTIYNERGGAMCFEKKSNNKKLLLL</sequence>
<dbReference type="SMART" id="SM00710">
    <property type="entry name" value="PbH1"/>
    <property type="match status" value="7"/>
</dbReference>
<evidence type="ECO:0000313" key="5">
    <source>
        <dbReference type="EMBL" id="GAK36739.1"/>
    </source>
</evidence>
<feature type="signal peptide" evidence="2">
    <location>
        <begin position="1"/>
        <end position="26"/>
    </location>
</feature>
<gene>
    <name evidence="5" type="ORF">JCM15093_1927</name>
</gene>
<dbReference type="GO" id="GO:0001681">
    <property type="term" value="F:sialate O-acetylesterase activity"/>
    <property type="evidence" value="ECO:0007669"/>
    <property type="project" value="InterPro"/>
</dbReference>
<proteinExistence type="predicted"/>
<reference evidence="5 6" key="1">
    <citation type="journal article" date="2015" name="Microbes Environ.">
        <title>Distribution and evolution of nitrogen fixation genes in the phylum bacteroidetes.</title>
        <authorList>
            <person name="Inoue J."/>
            <person name="Oshima K."/>
            <person name="Suda W."/>
            <person name="Sakamoto M."/>
            <person name="Iino T."/>
            <person name="Noda S."/>
            <person name="Hongoh Y."/>
            <person name="Hattori M."/>
            <person name="Ohkuma M."/>
        </authorList>
    </citation>
    <scope>NUCLEOTIDE SEQUENCE [LARGE SCALE GENOMIC DNA]</scope>
    <source>
        <strain evidence="5 6">JCM 15093</strain>
    </source>
</reference>
<dbReference type="Gene3D" id="3.40.50.1110">
    <property type="entry name" value="SGNH hydrolase"/>
    <property type="match status" value="1"/>
</dbReference>
<evidence type="ECO:0000256" key="2">
    <source>
        <dbReference type="SAM" id="SignalP"/>
    </source>
</evidence>
<dbReference type="InterPro" id="IPR005181">
    <property type="entry name" value="SASA"/>
</dbReference>
<evidence type="ECO:0000259" key="3">
    <source>
        <dbReference type="Pfam" id="PF03629"/>
    </source>
</evidence>
<dbReference type="InterPro" id="IPR006626">
    <property type="entry name" value="PbH1"/>
</dbReference>
<keyword evidence="6" id="KW-1185">Reference proteome</keyword>
<organism evidence="5 6">
    <name type="scientific">Bacteroides graminisolvens DSM 19988 = JCM 15093</name>
    <dbReference type="NCBI Taxonomy" id="1121097"/>
    <lineage>
        <taxon>Bacteria</taxon>
        <taxon>Pseudomonadati</taxon>
        <taxon>Bacteroidota</taxon>
        <taxon>Bacteroidia</taxon>
        <taxon>Bacteroidales</taxon>
        <taxon>Bacteroidaceae</taxon>
        <taxon>Bacteroides</taxon>
    </lineage>
</organism>
<dbReference type="SUPFAM" id="SSF51126">
    <property type="entry name" value="Pectin lyase-like"/>
    <property type="match status" value="1"/>
</dbReference>
<dbReference type="eggNOG" id="COG1649">
    <property type="taxonomic scope" value="Bacteria"/>
</dbReference>
<keyword evidence="2" id="KW-0732">Signal</keyword>
<dbReference type="InterPro" id="IPR039448">
    <property type="entry name" value="Beta_helix"/>
</dbReference>
<accession>A0A069D952</accession>
<name>A0A069D952_9BACE</name>
<feature type="chain" id="PRO_5001662515" evidence="2">
    <location>
        <begin position="27"/>
        <end position="850"/>
    </location>
</feature>
<keyword evidence="1" id="KW-0378">Hydrolase</keyword>
<dbReference type="Pfam" id="PF03629">
    <property type="entry name" value="SASA"/>
    <property type="match status" value="1"/>
</dbReference>
<comment type="caution">
    <text evidence="5">The sequence shown here is derived from an EMBL/GenBank/DDBJ whole genome shotgun (WGS) entry which is preliminary data.</text>
</comment>
<dbReference type="Gene3D" id="2.160.20.10">
    <property type="entry name" value="Single-stranded right-handed beta-helix, Pectin lyase-like"/>
    <property type="match status" value="1"/>
</dbReference>
<feature type="domain" description="Sialate O-acetylesterase" evidence="3">
    <location>
        <begin position="114"/>
        <end position="314"/>
    </location>
</feature>
<feature type="domain" description="Right handed beta helix" evidence="4">
    <location>
        <begin position="561"/>
        <end position="725"/>
    </location>
</feature>
<dbReference type="Pfam" id="PF13229">
    <property type="entry name" value="Beta_helix"/>
    <property type="match status" value="1"/>
</dbReference>
<dbReference type="InterPro" id="IPR011050">
    <property type="entry name" value="Pectin_lyase_fold/virulence"/>
</dbReference>
<dbReference type="InterPro" id="IPR036514">
    <property type="entry name" value="SGNH_hydro_sf"/>
</dbReference>
<dbReference type="STRING" id="1121097.GCA_000428125_02278"/>
<dbReference type="EMBL" id="BAJS01000009">
    <property type="protein sequence ID" value="GAK36739.1"/>
    <property type="molecule type" value="Genomic_DNA"/>
</dbReference>
<dbReference type="AlphaFoldDB" id="A0A069D952"/>
<dbReference type="SUPFAM" id="SSF52266">
    <property type="entry name" value="SGNH hydrolase"/>
    <property type="match status" value="1"/>
</dbReference>
<dbReference type="GO" id="GO:0005975">
    <property type="term" value="P:carbohydrate metabolic process"/>
    <property type="evidence" value="ECO:0007669"/>
    <property type="project" value="TreeGrafter"/>
</dbReference>
<evidence type="ECO:0000256" key="1">
    <source>
        <dbReference type="ARBA" id="ARBA00022801"/>
    </source>
</evidence>
<evidence type="ECO:0000313" key="6">
    <source>
        <dbReference type="Proteomes" id="UP000027601"/>
    </source>
</evidence>
<dbReference type="Proteomes" id="UP000027601">
    <property type="component" value="Unassembled WGS sequence"/>
</dbReference>
<dbReference type="PANTHER" id="PTHR22901:SF0">
    <property type="entry name" value="SIALATE O-ACETYLESTERASE"/>
    <property type="match status" value="1"/>
</dbReference>
<protein>
    <submittedName>
        <fullName evidence="5">Sialic acid-specific 9-O-acetylesterase</fullName>
    </submittedName>
</protein>
<dbReference type="InterPro" id="IPR012334">
    <property type="entry name" value="Pectin_lyas_fold"/>
</dbReference>
<dbReference type="PANTHER" id="PTHR22901">
    <property type="entry name" value="SIALATE O-ACETYLESTERASE"/>
    <property type="match status" value="1"/>
</dbReference>